<keyword evidence="3" id="KW-1185">Reference proteome</keyword>
<evidence type="ECO:0000259" key="1">
    <source>
        <dbReference type="Pfam" id="PF12395"/>
    </source>
</evidence>
<evidence type="ECO:0000313" key="2">
    <source>
        <dbReference type="EMBL" id="ALV06079.1"/>
    </source>
</evidence>
<dbReference type="EMBL" id="CP013729">
    <property type="protein sequence ID" value="ALV06079.1"/>
    <property type="molecule type" value="Genomic_DNA"/>
</dbReference>
<organism evidence="2 3">
    <name type="scientific">Roseateles depolymerans</name>
    <dbReference type="NCBI Taxonomy" id="76731"/>
    <lineage>
        <taxon>Bacteria</taxon>
        <taxon>Pseudomonadati</taxon>
        <taxon>Pseudomonadota</taxon>
        <taxon>Betaproteobacteria</taxon>
        <taxon>Burkholderiales</taxon>
        <taxon>Sphaerotilaceae</taxon>
        <taxon>Roseateles</taxon>
    </lineage>
</organism>
<name>A0A0U3LDA6_9BURK</name>
<accession>A0A0U3LDA6</accession>
<evidence type="ECO:0000313" key="3">
    <source>
        <dbReference type="Proteomes" id="UP000060699"/>
    </source>
</evidence>
<sequence length="174" mass="19029">MEFDRPTAGTLCEAYDRALNALAEAESVLWTLPDSPERADYIRAHSNVVIEILSTLKGPLVIQHPDLNPDRPDGPPDTDLDDEEERFAAQLSPTQVAAIDDVLLAGCGPHFRKVARIVGGALSQRTDDLGDVPLGFFATRVKALVEAGRLEAQGKLDYIRFSEVRLPLGRSRTP</sequence>
<protein>
    <recommendedName>
        <fullName evidence="1">DUF3658 domain-containing protein</fullName>
    </recommendedName>
</protein>
<feature type="domain" description="DUF3658" evidence="1">
    <location>
        <begin position="93"/>
        <end position="160"/>
    </location>
</feature>
<dbReference type="KEGG" id="rdp:RD2015_1594"/>
<proteinExistence type="predicted"/>
<dbReference type="Proteomes" id="UP000060699">
    <property type="component" value="Chromosome"/>
</dbReference>
<reference evidence="2 3" key="1">
    <citation type="submission" date="2015-12" db="EMBL/GenBank/DDBJ databases">
        <title>Complete genome of Roseateles depolymerans KCTC 42856.</title>
        <authorList>
            <person name="Kim K.M."/>
        </authorList>
    </citation>
    <scope>NUCLEOTIDE SEQUENCE [LARGE SCALE GENOMIC DNA]</scope>
    <source>
        <strain evidence="2 3">KCTC 42856</strain>
    </source>
</reference>
<dbReference type="AlphaFoldDB" id="A0A0U3LDA6"/>
<dbReference type="Pfam" id="PF12395">
    <property type="entry name" value="DUF3658"/>
    <property type="match status" value="1"/>
</dbReference>
<gene>
    <name evidence="2" type="ORF">RD2015_1594</name>
</gene>
<dbReference type="InterPro" id="IPR022123">
    <property type="entry name" value="DUF3658"/>
</dbReference>